<protein>
    <submittedName>
        <fullName evidence="2">Uncharacterized protein</fullName>
    </submittedName>
</protein>
<dbReference type="AlphaFoldDB" id="A0A7R9BC97"/>
<name>A0A7R9BC97_9CRUS</name>
<sequence length="261" mass="27436">MCEFQNDWLGGNVNASSDSGKEDDASQSLACEICFPAVEAERLVSGFPGLSPPQLAAALCFRYLIPSPGMHPTKFIYPREDELGSRTRSYAALVAGFVAEIAFGVRDEFKVLRVSVSPPRDKPRPPRSPEPPPKKVKQEVDHRDSDGEKSDLDLVVDDNNEDSVSPAVHNGPVSPRENGLDKLGSIKKENASGGGAVSPRSRTSSAGSASAPPPQSKPLGKDGSTDISKPSTPNKPLTPTTTSAPGVPSSGKPAKPPGISE</sequence>
<evidence type="ECO:0000313" key="2">
    <source>
        <dbReference type="EMBL" id="CAD7272427.1"/>
    </source>
</evidence>
<feature type="compositionally biased region" description="Low complexity" evidence="1">
    <location>
        <begin position="198"/>
        <end position="210"/>
    </location>
</feature>
<feature type="compositionally biased region" description="Basic and acidic residues" evidence="1">
    <location>
        <begin position="132"/>
        <end position="152"/>
    </location>
</feature>
<organism evidence="2">
    <name type="scientific">Notodromas monacha</name>
    <dbReference type="NCBI Taxonomy" id="399045"/>
    <lineage>
        <taxon>Eukaryota</taxon>
        <taxon>Metazoa</taxon>
        <taxon>Ecdysozoa</taxon>
        <taxon>Arthropoda</taxon>
        <taxon>Crustacea</taxon>
        <taxon>Oligostraca</taxon>
        <taxon>Ostracoda</taxon>
        <taxon>Podocopa</taxon>
        <taxon>Podocopida</taxon>
        <taxon>Cypridocopina</taxon>
        <taxon>Cypridoidea</taxon>
        <taxon>Cyprididae</taxon>
        <taxon>Notodromas</taxon>
    </lineage>
</organism>
<evidence type="ECO:0000256" key="1">
    <source>
        <dbReference type="SAM" id="MobiDB-lite"/>
    </source>
</evidence>
<dbReference type="EMBL" id="CAJPEX010000030">
    <property type="protein sequence ID" value="CAG0912579.1"/>
    <property type="molecule type" value="Genomic_DNA"/>
</dbReference>
<feature type="region of interest" description="Disordered" evidence="1">
    <location>
        <begin position="1"/>
        <end position="21"/>
    </location>
</feature>
<dbReference type="Proteomes" id="UP000678499">
    <property type="component" value="Unassembled WGS sequence"/>
</dbReference>
<feature type="compositionally biased region" description="Polar residues" evidence="1">
    <location>
        <begin position="225"/>
        <end position="244"/>
    </location>
</feature>
<evidence type="ECO:0000313" key="3">
    <source>
        <dbReference type="Proteomes" id="UP000678499"/>
    </source>
</evidence>
<proteinExistence type="predicted"/>
<feature type="region of interest" description="Disordered" evidence="1">
    <location>
        <begin position="116"/>
        <end position="261"/>
    </location>
</feature>
<dbReference type="EMBL" id="OA882067">
    <property type="protein sequence ID" value="CAD7272427.1"/>
    <property type="molecule type" value="Genomic_DNA"/>
</dbReference>
<keyword evidence="3" id="KW-1185">Reference proteome</keyword>
<gene>
    <name evidence="2" type="ORF">NMOB1V02_LOCUS359</name>
</gene>
<reference evidence="2" key="1">
    <citation type="submission" date="2020-11" db="EMBL/GenBank/DDBJ databases">
        <authorList>
            <person name="Tran Van P."/>
        </authorList>
    </citation>
    <scope>NUCLEOTIDE SEQUENCE</scope>
</reference>
<accession>A0A7R9BC97</accession>
<feature type="compositionally biased region" description="Basic and acidic residues" evidence="1">
    <location>
        <begin position="178"/>
        <end position="190"/>
    </location>
</feature>